<dbReference type="Gene3D" id="3.30.2410.10">
    <property type="entry name" value="Hect, E3 ligase catalytic domain"/>
    <property type="match status" value="1"/>
</dbReference>
<evidence type="ECO:0000256" key="1">
    <source>
        <dbReference type="SAM" id="MobiDB-lite"/>
    </source>
</evidence>
<dbReference type="EMBL" id="JAYMGO010000022">
    <property type="protein sequence ID" value="KAL1252068.1"/>
    <property type="molecule type" value="Genomic_DNA"/>
</dbReference>
<evidence type="ECO:0000313" key="3">
    <source>
        <dbReference type="Proteomes" id="UP001558613"/>
    </source>
</evidence>
<evidence type="ECO:0008006" key="4">
    <source>
        <dbReference type="Google" id="ProtNLM"/>
    </source>
</evidence>
<protein>
    <recommendedName>
        <fullName evidence="4">HECT domain-containing protein</fullName>
    </recommendedName>
</protein>
<accession>A0ABR3LGV3</accession>
<dbReference type="Proteomes" id="UP001558613">
    <property type="component" value="Unassembled WGS sequence"/>
</dbReference>
<gene>
    <name evidence="2" type="ORF">QQF64_019864</name>
</gene>
<organism evidence="2 3">
    <name type="scientific">Cirrhinus molitorella</name>
    <name type="common">mud carp</name>
    <dbReference type="NCBI Taxonomy" id="172907"/>
    <lineage>
        <taxon>Eukaryota</taxon>
        <taxon>Metazoa</taxon>
        <taxon>Chordata</taxon>
        <taxon>Craniata</taxon>
        <taxon>Vertebrata</taxon>
        <taxon>Euteleostomi</taxon>
        <taxon>Actinopterygii</taxon>
        <taxon>Neopterygii</taxon>
        <taxon>Teleostei</taxon>
        <taxon>Ostariophysi</taxon>
        <taxon>Cypriniformes</taxon>
        <taxon>Cyprinidae</taxon>
        <taxon>Labeoninae</taxon>
        <taxon>Labeonini</taxon>
        <taxon>Cirrhinus</taxon>
    </lineage>
</organism>
<reference evidence="2 3" key="1">
    <citation type="submission" date="2023-09" db="EMBL/GenBank/DDBJ databases">
        <authorList>
            <person name="Wang M."/>
        </authorList>
    </citation>
    <scope>NUCLEOTIDE SEQUENCE [LARGE SCALE GENOMIC DNA]</scope>
    <source>
        <strain evidence="2">GT-2023</strain>
        <tissue evidence="2">Liver</tissue>
    </source>
</reference>
<name>A0ABR3LGV3_9TELE</name>
<sequence length="687" mass="78182">MDLISALRERGVPEENLTKMEEDKIDPAVARLLNEEELSKYIPRYGDRVFAKNWMPTNAEEHKNEDKKQKLINRLREKMKLPAVQNQKKKYGIGNKNAETKTRKIELGWMNYQDSSYKQVRRPKGGGTREIVVKKEDTVSNVLNIGRKLFFPNGQSVKGNADIFNFMLCVTGSEEPLKEDQTVGSLYEATHYRLLRLYVCTRLKDQDSDQSDETDTNLKRPRLTSTPDVTPFCSGCNNQNRSQTVHSPTFTPVSSSDDVLQSSDDEVVFLGNDKNTSFDMVSDTLVYSAVHADCVGNETFVETVPETVPFEPDTVRGSLFYEITDAVETVSEDPTLATDTQEPTNNDLFFENPRNVTESETIVIRRVHCVNDMIQAFSDKNILHANVTIKRVLENGEEEAGIGDGVFQDCLTEFWDTFYATRTCGTTYKIPTLHHAYQEREWEAVARIFAFGWVRFGYLPIHLAPPFLKEALSLPSPETSLMEVFFNYISPTEKDVLSEALQDFQSADMEEVLSVLSSHGCTVLPNENNLQKILEEIAHKEMVQQPAYIIKCWRPILRSVGESMTAESLDKITENLQPKARNVAKSLKFPPIMSPSETTVSNHLLRFVRERDQKELGLFLRYCTGSDLFLSKTIQVTFTEMNEFSRRPIAHTCSQHLDLASDYSTYAEFRAEFCSVLSSGVWVMDMS</sequence>
<comment type="caution">
    <text evidence="2">The sequence shown here is derived from an EMBL/GenBank/DDBJ whole genome shotgun (WGS) entry which is preliminary data.</text>
</comment>
<dbReference type="SUPFAM" id="SSF56204">
    <property type="entry name" value="Hect, E3 ligase catalytic domain"/>
    <property type="match status" value="1"/>
</dbReference>
<proteinExistence type="predicted"/>
<keyword evidence="3" id="KW-1185">Reference proteome</keyword>
<evidence type="ECO:0000313" key="2">
    <source>
        <dbReference type="EMBL" id="KAL1252068.1"/>
    </source>
</evidence>
<feature type="region of interest" description="Disordered" evidence="1">
    <location>
        <begin position="206"/>
        <end position="231"/>
    </location>
</feature>
<dbReference type="InterPro" id="IPR035983">
    <property type="entry name" value="Hect_E3_ubiquitin_ligase"/>
</dbReference>